<dbReference type="EMBL" id="JADCNM010000012">
    <property type="protein sequence ID" value="KAG0459310.1"/>
    <property type="molecule type" value="Genomic_DNA"/>
</dbReference>
<feature type="compositionally biased region" description="Basic and acidic residues" evidence="1">
    <location>
        <begin position="22"/>
        <end position="33"/>
    </location>
</feature>
<comment type="caution">
    <text evidence="2">The sequence shown here is derived from an EMBL/GenBank/DDBJ whole genome shotgun (WGS) entry which is preliminary data.</text>
</comment>
<reference evidence="2 3" key="1">
    <citation type="journal article" date="2020" name="Nat. Food">
        <title>A phased Vanilla planifolia genome enables genetic improvement of flavour and production.</title>
        <authorList>
            <person name="Hasing T."/>
            <person name="Tang H."/>
            <person name="Brym M."/>
            <person name="Khazi F."/>
            <person name="Huang T."/>
            <person name="Chambers A.H."/>
        </authorList>
    </citation>
    <scope>NUCLEOTIDE SEQUENCE [LARGE SCALE GENOMIC DNA]</scope>
    <source>
        <tissue evidence="2">Leaf</tissue>
    </source>
</reference>
<protein>
    <submittedName>
        <fullName evidence="2">Uncharacterized protein</fullName>
    </submittedName>
</protein>
<name>A0A835UFN3_VANPL</name>
<feature type="compositionally biased region" description="Polar residues" evidence="1">
    <location>
        <begin position="43"/>
        <end position="55"/>
    </location>
</feature>
<evidence type="ECO:0000313" key="2">
    <source>
        <dbReference type="EMBL" id="KAG0459310.1"/>
    </source>
</evidence>
<sequence length="89" mass="9210">MEGNGSDDMGRSASDIASVAKEPLHANEGERKQNSQAVGIGKGQSSFAKCSNGNAFQEEEDAIEKGLDSATATKMDMVEGSPMAAMQGN</sequence>
<dbReference type="Proteomes" id="UP000639772">
    <property type="component" value="Chromosome 12"/>
</dbReference>
<organism evidence="2 3">
    <name type="scientific">Vanilla planifolia</name>
    <name type="common">Vanilla</name>
    <dbReference type="NCBI Taxonomy" id="51239"/>
    <lineage>
        <taxon>Eukaryota</taxon>
        <taxon>Viridiplantae</taxon>
        <taxon>Streptophyta</taxon>
        <taxon>Embryophyta</taxon>
        <taxon>Tracheophyta</taxon>
        <taxon>Spermatophyta</taxon>
        <taxon>Magnoliopsida</taxon>
        <taxon>Liliopsida</taxon>
        <taxon>Asparagales</taxon>
        <taxon>Orchidaceae</taxon>
        <taxon>Vanilloideae</taxon>
        <taxon>Vanilleae</taxon>
        <taxon>Vanilla</taxon>
    </lineage>
</organism>
<proteinExistence type="predicted"/>
<evidence type="ECO:0000313" key="3">
    <source>
        <dbReference type="Proteomes" id="UP000639772"/>
    </source>
</evidence>
<dbReference type="AlphaFoldDB" id="A0A835UFN3"/>
<evidence type="ECO:0000256" key="1">
    <source>
        <dbReference type="SAM" id="MobiDB-lite"/>
    </source>
</evidence>
<gene>
    <name evidence="2" type="ORF">HPP92_022438</name>
</gene>
<accession>A0A835UFN3</accession>
<feature type="region of interest" description="Disordered" evidence="1">
    <location>
        <begin position="1"/>
        <end position="55"/>
    </location>
</feature>